<dbReference type="GO" id="GO:0003964">
    <property type="term" value="F:RNA-directed DNA polymerase activity"/>
    <property type="evidence" value="ECO:0007669"/>
    <property type="project" value="UniProtKB-KW"/>
</dbReference>
<dbReference type="InterPro" id="IPR000477">
    <property type="entry name" value="RT_dom"/>
</dbReference>
<protein>
    <submittedName>
        <fullName evidence="2">LINE-1 reverse transcriptase isogeny</fullName>
    </submittedName>
</protein>
<dbReference type="CDD" id="cd01650">
    <property type="entry name" value="RT_nLTR_like"/>
    <property type="match status" value="1"/>
</dbReference>
<accession>A0A151R7G5</accession>
<sequence length="272" mass="30984">TLLVLIAKGDHPRTFKDFLPISLCNMVYKLVSKVLVNRLRPFLMRIVSHFQSSFIPRRGTMDNAIILQEIVHTLSKSKKKKGDVVFKLDLEKAYDRVDWRFLQEVLENFGLVNLILSGVMSAKLSLLWNGECLKGFRPKRGLPQGDPLSPYLFVLCMERLSHIIQEQVSIEVWTPLKLGPDGPPLSHLFFADDVLLFSKAKPSHVRMVIESLQRFYNASGVKVNLTKSRMMASKGVSRSRKNSLTQITNITFTNDLGKYLGFQMLCGRVTTR</sequence>
<dbReference type="STRING" id="3821.A0A151R7G5"/>
<organism evidence="2 3">
    <name type="scientific">Cajanus cajan</name>
    <name type="common">Pigeon pea</name>
    <name type="synonym">Cajanus indicus</name>
    <dbReference type="NCBI Taxonomy" id="3821"/>
    <lineage>
        <taxon>Eukaryota</taxon>
        <taxon>Viridiplantae</taxon>
        <taxon>Streptophyta</taxon>
        <taxon>Embryophyta</taxon>
        <taxon>Tracheophyta</taxon>
        <taxon>Spermatophyta</taxon>
        <taxon>Magnoliopsida</taxon>
        <taxon>eudicotyledons</taxon>
        <taxon>Gunneridae</taxon>
        <taxon>Pentapetalae</taxon>
        <taxon>rosids</taxon>
        <taxon>fabids</taxon>
        <taxon>Fabales</taxon>
        <taxon>Fabaceae</taxon>
        <taxon>Papilionoideae</taxon>
        <taxon>50 kb inversion clade</taxon>
        <taxon>NPAAA clade</taxon>
        <taxon>indigoferoid/millettioid clade</taxon>
        <taxon>Phaseoleae</taxon>
        <taxon>Cajanus</taxon>
    </lineage>
</organism>
<dbReference type="InterPro" id="IPR043502">
    <property type="entry name" value="DNA/RNA_pol_sf"/>
</dbReference>
<dbReference type="OMA" id="CKALLMF"/>
<dbReference type="InterPro" id="IPR043128">
    <property type="entry name" value="Rev_trsase/Diguanyl_cyclase"/>
</dbReference>
<reference evidence="2" key="1">
    <citation type="journal article" date="2012" name="Nat. Biotechnol.">
        <title>Draft genome sequence of pigeonpea (Cajanus cajan), an orphan legume crop of resource-poor farmers.</title>
        <authorList>
            <person name="Varshney R.K."/>
            <person name="Chen W."/>
            <person name="Li Y."/>
            <person name="Bharti A.K."/>
            <person name="Saxena R.K."/>
            <person name="Schlueter J.A."/>
            <person name="Donoghue M.T."/>
            <person name="Azam S."/>
            <person name="Fan G."/>
            <person name="Whaley A.M."/>
            <person name="Farmer A.D."/>
            <person name="Sheridan J."/>
            <person name="Iwata A."/>
            <person name="Tuteja R."/>
            <person name="Penmetsa R.V."/>
            <person name="Wu W."/>
            <person name="Upadhyaya H.D."/>
            <person name="Yang S.P."/>
            <person name="Shah T."/>
            <person name="Saxena K.B."/>
            <person name="Michael T."/>
            <person name="McCombie W.R."/>
            <person name="Yang B."/>
            <person name="Zhang G."/>
            <person name="Yang H."/>
            <person name="Wang J."/>
            <person name="Spillane C."/>
            <person name="Cook D.R."/>
            <person name="May G.D."/>
            <person name="Xu X."/>
            <person name="Jackson S.A."/>
        </authorList>
    </citation>
    <scope>NUCLEOTIDE SEQUENCE [LARGE SCALE GENOMIC DNA]</scope>
</reference>
<dbReference type="PANTHER" id="PTHR31635:SF196">
    <property type="entry name" value="REVERSE TRANSCRIPTASE DOMAIN-CONTAINING PROTEIN-RELATED"/>
    <property type="match status" value="1"/>
</dbReference>
<name>A0A151R7G5_CAJCA</name>
<dbReference type="Pfam" id="PF00078">
    <property type="entry name" value="RVT_1"/>
    <property type="match status" value="1"/>
</dbReference>
<feature type="non-terminal residue" evidence="2">
    <location>
        <position position="1"/>
    </location>
</feature>
<evidence type="ECO:0000259" key="1">
    <source>
        <dbReference type="PROSITE" id="PS50878"/>
    </source>
</evidence>
<keyword evidence="2" id="KW-0548">Nucleotidyltransferase</keyword>
<proteinExistence type="predicted"/>
<keyword evidence="3" id="KW-1185">Reference proteome</keyword>
<dbReference type="Gramene" id="C.cajan_38010.t">
    <property type="protein sequence ID" value="C.cajan_38010.t"/>
    <property type="gene ID" value="C.cajan_38010"/>
</dbReference>
<evidence type="ECO:0000313" key="3">
    <source>
        <dbReference type="Proteomes" id="UP000075243"/>
    </source>
</evidence>
<dbReference type="AlphaFoldDB" id="A0A151R7G5"/>
<keyword evidence="2" id="KW-0695">RNA-directed DNA polymerase</keyword>
<dbReference type="PROSITE" id="PS50878">
    <property type="entry name" value="RT_POL"/>
    <property type="match status" value="1"/>
</dbReference>
<dbReference type="Gene3D" id="3.30.70.270">
    <property type="match status" value="1"/>
</dbReference>
<gene>
    <name evidence="2" type="ORF">KK1_040261</name>
</gene>
<feature type="domain" description="Reverse transcriptase" evidence="1">
    <location>
        <begin position="1"/>
        <end position="264"/>
    </location>
</feature>
<evidence type="ECO:0000313" key="2">
    <source>
        <dbReference type="EMBL" id="KYP38492.1"/>
    </source>
</evidence>
<dbReference type="Proteomes" id="UP000075243">
    <property type="component" value="Unassembled WGS sequence"/>
</dbReference>
<keyword evidence="2" id="KW-0808">Transferase</keyword>
<dbReference type="PANTHER" id="PTHR31635">
    <property type="entry name" value="REVERSE TRANSCRIPTASE DOMAIN-CONTAINING PROTEIN-RELATED"/>
    <property type="match status" value="1"/>
</dbReference>
<dbReference type="SUPFAM" id="SSF56672">
    <property type="entry name" value="DNA/RNA polymerases"/>
    <property type="match status" value="1"/>
</dbReference>
<dbReference type="EMBL" id="KQ483996">
    <property type="protein sequence ID" value="KYP38492.1"/>
    <property type="molecule type" value="Genomic_DNA"/>
</dbReference>